<dbReference type="SUPFAM" id="SSF141371">
    <property type="entry name" value="PilZ domain-like"/>
    <property type="match status" value="1"/>
</dbReference>
<organism evidence="2 3">
    <name type="scientific">Aliikangiella maris</name>
    <dbReference type="NCBI Taxonomy" id="3162458"/>
    <lineage>
        <taxon>Bacteria</taxon>
        <taxon>Pseudomonadati</taxon>
        <taxon>Pseudomonadota</taxon>
        <taxon>Gammaproteobacteria</taxon>
        <taxon>Oceanospirillales</taxon>
        <taxon>Pleioneaceae</taxon>
        <taxon>Aliikangiella</taxon>
    </lineage>
</organism>
<dbReference type="InterPro" id="IPR029787">
    <property type="entry name" value="Nucleotide_cyclase"/>
</dbReference>
<feature type="domain" description="Guanylate cyclase" evidence="1">
    <location>
        <begin position="60"/>
        <end position="192"/>
    </location>
</feature>
<dbReference type="CDD" id="cd07302">
    <property type="entry name" value="CHD"/>
    <property type="match status" value="1"/>
</dbReference>
<dbReference type="PANTHER" id="PTHR43081:SF1">
    <property type="entry name" value="ADENYLATE CYCLASE, TERMINAL-DIFFERENTIATION SPECIFIC"/>
    <property type="match status" value="1"/>
</dbReference>
<dbReference type="InterPro" id="IPR050697">
    <property type="entry name" value="Adenylyl/Guanylyl_Cyclase_3/4"/>
</dbReference>
<dbReference type="Gene3D" id="3.30.70.1230">
    <property type="entry name" value="Nucleotide cyclase"/>
    <property type="match status" value="1"/>
</dbReference>
<dbReference type="SMART" id="SM00044">
    <property type="entry name" value="CYCc"/>
    <property type="match status" value="1"/>
</dbReference>
<dbReference type="EMBL" id="JBFDAH010000004">
    <property type="protein sequence ID" value="MEW4364727.1"/>
    <property type="molecule type" value="Genomic_DNA"/>
</dbReference>
<dbReference type="SUPFAM" id="SSF55073">
    <property type="entry name" value="Nucleotide cyclase"/>
    <property type="match status" value="1"/>
</dbReference>
<keyword evidence="3" id="KW-1185">Reference proteome</keyword>
<evidence type="ECO:0000313" key="2">
    <source>
        <dbReference type="EMBL" id="MEW4364727.1"/>
    </source>
</evidence>
<reference evidence="2 3" key="1">
    <citation type="submission" date="2024-06" db="EMBL/GenBank/DDBJ databases">
        <title>Aliikangiella maris sp. nov., sp. nov., a phycosphere bacterium isolated from seawater and ecosystem role in Phaeocystis globosa blooms.</title>
        <authorList>
            <person name="Li F."/>
        </authorList>
    </citation>
    <scope>NUCLEOTIDE SEQUENCE [LARGE SCALE GENOMIC DNA]</scope>
    <source>
        <strain evidence="2 3">GXAS 306</strain>
    </source>
</reference>
<dbReference type="Proteomes" id="UP001554427">
    <property type="component" value="Unassembled WGS sequence"/>
</dbReference>
<evidence type="ECO:0000259" key="1">
    <source>
        <dbReference type="PROSITE" id="PS50125"/>
    </source>
</evidence>
<dbReference type="Gene3D" id="2.40.10.220">
    <property type="entry name" value="predicted glycosyltransferase like domains"/>
    <property type="match status" value="1"/>
</dbReference>
<dbReference type="Pfam" id="PF00211">
    <property type="entry name" value="Guanylate_cyc"/>
    <property type="match status" value="1"/>
</dbReference>
<gene>
    <name evidence="2" type="ORF">ABVT42_04585</name>
</gene>
<dbReference type="Pfam" id="PF07238">
    <property type="entry name" value="PilZ"/>
    <property type="match status" value="1"/>
</dbReference>
<name>A0ABV3MK53_9GAMM</name>
<dbReference type="PANTHER" id="PTHR43081">
    <property type="entry name" value="ADENYLATE CYCLASE, TERMINAL-DIFFERENTIATION SPECIFIC-RELATED"/>
    <property type="match status" value="1"/>
</dbReference>
<evidence type="ECO:0000313" key="3">
    <source>
        <dbReference type="Proteomes" id="UP001554427"/>
    </source>
</evidence>
<sequence length="363" mass="40764">MFVSSYGTHTKKQLVEKIKRLLLQQVSERNISDFQLDKQLHTIIDSVINQSQPTESRELTVLLSDLRGFTAIAEKFSPLQVINLLNRYFSQMSRIIVQYGGTIDKFMGDSIMALFGAPRSTTHDLANAIACAIEMQIAMTEINRSNSQEGLPTLYMGIGINTGVVLMGNLGSELHREYTVIGDQVNLASRVEAHCLRGQILLSENTFQAAQSFVKIGRVNSVKVKGKIRAVNMYELLATSQPVALEVPIQDFRKSPRIMIDAPLAFKRVSNKVVEEKEYTGRIIDISYGGLFATVPTKLNPLDEIKIQLSMSIMGRDSTDIYARVITVNTFENQYECKFEFTAIDDEAQAVIKDFVDHQIERL</sequence>
<dbReference type="InterPro" id="IPR009875">
    <property type="entry name" value="PilZ_domain"/>
</dbReference>
<accession>A0ABV3MK53</accession>
<comment type="caution">
    <text evidence="2">The sequence shown here is derived from an EMBL/GenBank/DDBJ whole genome shotgun (WGS) entry which is preliminary data.</text>
</comment>
<protein>
    <submittedName>
        <fullName evidence="2">Adenylate/guanylate cyclase domain-containing protein</fullName>
    </submittedName>
</protein>
<dbReference type="InterPro" id="IPR001054">
    <property type="entry name" value="A/G_cyclase"/>
</dbReference>
<dbReference type="PROSITE" id="PS50125">
    <property type="entry name" value="GUANYLATE_CYCLASE_2"/>
    <property type="match status" value="1"/>
</dbReference>
<proteinExistence type="predicted"/>